<dbReference type="InterPro" id="IPR011992">
    <property type="entry name" value="EF-hand-dom_pair"/>
</dbReference>
<evidence type="ECO:0000256" key="3">
    <source>
        <dbReference type="ARBA" id="ARBA00022737"/>
    </source>
</evidence>
<dbReference type="InterPro" id="IPR018247">
    <property type="entry name" value="EF_Hand_1_Ca_BS"/>
</dbReference>
<keyword evidence="2" id="KW-0479">Metal-binding</keyword>
<dbReference type="Pfam" id="PF13499">
    <property type="entry name" value="EF-hand_7"/>
    <property type="match status" value="1"/>
</dbReference>
<dbReference type="InterPro" id="IPR039647">
    <property type="entry name" value="EF_hand_pair_protein_CML-like"/>
</dbReference>
<dbReference type="PROSITE" id="PS00018">
    <property type="entry name" value="EF_HAND_1"/>
    <property type="match status" value="2"/>
</dbReference>
<reference evidence="6" key="1">
    <citation type="journal article" date="2022" name="Cell">
        <title>Repeat-based holocentromeres influence genome architecture and karyotype evolution.</title>
        <authorList>
            <person name="Hofstatter P.G."/>
            <person name="Thangavel G."/>
            <person name="Lux T."/>
            <person name="Neumann P."/>
            <person name="Vondrak T."/>
            <person name="Novak P."/>
            <person name="Zhang M."/>
            <person name="Costa L."/>
            <person name="Castellani M."/>
            <person name="Scott A."/>
            <person name="Toegelov H."/>
            <person name="Fuchs J."/>
            <person name="Mata-Sucre Y."/>
            <person name="Dias Y."/>
            <person name="Vanzela A.L.L."/>
            <person name="Huettel B."/>
            <person name="Almeida C.C.S."/>
            <person name="Simkova H."/>
            <person name="Souza G."/>
            <person name="Pedrosa-Harand A."/>
            <person name="Macas J."/>
            <person name="Mayer K.F.X."/>
            <person name="Houben A."/>
            <person name="Marques A."/>
        </authorList>
    </citation>
    <scope>NUCLEOTIDE SEQUENCE</scope>
    <source>
        <strain evidence="6">RhyBre1mFocal</strain>
    </source>
</reference>
<dbReference type="SUPFAM" id="SSF47473">
    <property type="entry name" value="EF-hand"/>
    <property type="match status" value="1"/>
</dbReference>
<dbReference type="OrthoDB" id="26525at2759"/>
<dbReference type="AlphaFoldDB" id="A0A9Q0HJT9"/>
<dbReference type="PANTHER" id="PTHR10891">
    <property type="entry name" value="EF-HAND CALCIUM-BINDING DOMAIN CONTAINING PROTEIN"/>
    <property type="match status" value="1"/>
</dbReference>
<dbReference type="EMBL" id="JAMQYH010000004">
    <property type="protein sequence ID" value="KAJ1688886.1"/>
    <property type="molecule type" value="Genomic_DNA"/>
</dbReference>
<feature type="domain" description="EF-hand" evidence="5">
    <location>
        <begin position="152"/>
        <end position="187"/>
    </location>
</feature>
<evidence type="ECO:0000256" key="1">
    <source>
        <dbReference type="ARBA" id="ARBA00003291"/>
    </source>
</evidence>
<dbReference type="Gene3D" id="1.10.238.10">
    <property type="entry name" value="EF-hand"/>
    <property type="match status" value="2"/>
</dbReference>
<keyword evidence="3" id="KW-0677">Repeat</keyword>
<comment type="caution">
    <text evidence="6">The sequence shown here is derived from an EMBL/GenBank/DDBJ whole genome shotgun (WGS) entry which is preliminary data.</text>
</comment>
<keyword evidence="4" id="KW-0106">Calcium</keyword>
<feature type="domain" description="EF-hand" evidence="5">
    <location>
        <begin position="29"/>
        <end position="64"/>
    </location>
</feature>
<evidence type="ECO:0000259" key="5">
    <source>
        <dbReference type="PROSITE" id="PS50222"/>
    </source>
</evidence>
<dbReference type="Proteomes" id="UP001151287">
    <property type="component" value="Unassembled WGS sequence"/>
</dbReference>
<dbReference type="PROSITE" id="PS50222">
    <property type="entry name" value="EF_HAND_2"/>
    <property type="match status" value="3"/>
</dbReference>
<evidence type="ECO:0000256" key="4">
    <source>
        <dbReference type="ARBA" id="ARBA00022837"/>
    </source>
</evidence>
<dbReference type="FunFam" id="1.10.238.10:FF:000089">
    <property type="entry name" value="calmodulin-like protein 3"/>
    <property type="match status" value="1"/>
</dbReference>
<gene>
    <name evidence="6" type="ORF">LUZ63_013041</name>
</gene>
<evidence type="ECO:0000313" key="6">
    <source>
        <dbReference type="EMBL" id="KAJ1688886.1"/>
    </source>
</evidence>
<dbReference type="SMART" id="SM00054">
    <property type="entry name" value="EFh"/>
    <property type="match status" value="3"/>
</dbReference>
<sequence length="189" mass="20893">MAEQAILAGQIKPSLVPPSSSFRLRSKSLNSLRLRRVFDLFDKNGDEYITVAELADALARLGLTTNPSELEFTVSAFIQPGTIGLDFNDFQNLHRTLGDALFGTDPINPSDNNNEEADMREAFNVFDEDGDGFISAQELKTVLEKLGLSEGQSMDRVQLMICSVDKDSDGRVDFGEFKTMMKTIDVESS</sequence>
<dbReference type="GO" id="GO:0005509">
    <property type="term" value="F:calcium ion binding"/>
    <property type="evidence" value="ECO:0007669"/>
    <property type="project" value="InterPro"/>
</dbReference>
<comment type="function">
    <text evidence="1">Potential calcium sensor.</text>
</comment>
<accession>A0A9Q0HJT9</accession>
<feature type="domain" description="EF-hand" evidence="5">
    <location>
        <begin position="114"/>
        <end position="149"/>
    </location>
</feature>
<keyword evidence="7" id="KW-1185">Reference proteome</keyword>
<dbReference type="CDD" id="cd00051">
    <property type="entry name" value="EFh"/>
    <property type="match status" value="1"/>
</dbReference>
<dbReference type="Pfam" id="PF13405">
    <property type="entry name" value="EF-hand_6"/>
    <property type="match status" value="1"/>
</dbReference>
<proteinExistence type="predicted"/>
<evidence type="ECO:0000313" key="7">
    <source>
        <dbReference type="Proteomes" id="UP001151287"/>
    </source>
</evidence>
<name>A0A9Q0HJT9_9POAL</name>
<dbReference type="InterPro" id="IPR002048">
    <property type="entry name" value="EF_hand_dom"/>
</dbReference>
<protein>
    <recommendedName>
        <fullName evidence="5">EF-hand domain-containing protein</fullName>
    </recommendedName>
</protein>
<organism evidence="6 7">
    <name type="scientific">Rhynchospora breviuscula</name>
    <dbReference type="NCBI Taxonomy" id="2022672"/>
    <lineage>
        <taxon>Eukaryota</taxon>
        <taxon>Viridiplantae</taxon>
        <taxon>Streptophyta</taxon>
        <taxon>Embryophyta</taxon>
        <taxon>Tracheophyta</taxon>
        <taxon>Spermatophyta</taxon>
        <taxon>Magnoliopsida</taxon>
        <taxon>Liliopsida</taxon>
        <taxon>Poales</taxon>
        <taxon>Cyperaceae</taxon>
        <taxon>Cyperoideae</taxon>
        <taxon>Rhynchosporeae</taxon>
        <taxon>Rhynchospora</taxon>
    </lineage>
</organism>
<evidence type="ECO:0000256" key="2">
    <source>
        <dbReference type="ARBA" id="ARBA00022723"/>
    </source>
</evidence>